<dbReference type="EMBL" id="CADEPI010000064">
    <property type="protein sequence ID" value="CAB3371721.1"/>
    <property type="molecule type" value="Genomic_DNA"/>
</dbReference>
<evidence type="ECO:0008006" key="5">
    <source>
        <dbReference type="Google" id="ProtNLM"/>
    </source>
</evidence>
<gene>
    <name evidence="3" type="ORF">CLODIP_2_CD03978</name>
</gene>
<feature type="signal peptide" evidence="2">
    <location>
        <begin position="1"/>
        <end position="22"/>
    </location>
</feature>
<dbReference type="PROSITE" id="PS51155">
    <property type="entry name" value="CHIT_BIND_RR_2"/>
    <property type="match status" value="1"/>
</dbReference>
<sequence length="190" mass="22015">MRRYKVLFASLLLLHFFHFGSTVDFRSLTPKSNNMVIGEYMYRHATDDWERSGNIADKWEERKNGVVRGQYALLQPDGQIRTVDYVVHEPGKGKGGFKVVVRYWPGPQLLMSSMTLSETLVNHPQPAINNFALYGKAIDDDQSERLRRSLKMFAPLRSEMEEFKRFTSTPHEEDVAHVKSRKNARVAIIR</sequence>
<feature type="chain" id="PRO_5035892935" description="Insect cuticle protein" evidence="2">
    <location>
        <begin position="23"/>
        <end position="190"/>
    </location>
</feature>
<protein>
    <recommendedName>
        <fullName evidence="5">Insect cuticle protein</fullName>
    </recommendedName>
</protein>
<reference evidence="3 4" key="1">
    <citation type="submission" date="2020-04" db="EMBL/GenBank/DDBJ databases">
        <authorList>
            <person name="Alioto T."/>
            <person name="Alioto T."/>
            <person name="Gomez Garrido J."/>
        </authorList>
    </citation>
    <scope>NUCLEOTIDE SEQUENCE [LARGE SCALE GENOMIC DNA]</scope>
</reference>
<dbReference type="Proteomes" id="UP000494165">
    <property type="component" value="Unassembled WGS sequence"/>
</dbReference>
<keyword evidence="2" id="KW-0732">Signal</keyword>
<dbReference type="GO" id="GO:0042302">
    <property type="term" value="F:structural constituent of cuticle"/>
    <property type="evidence" value="ECO:0007669"/>
    <property type="project" value="UniProtKB-UniRule"/>
</dbReference>
<comment type="caution">
    <text evidence="3">The sequence shown here is derived from an EMBL/GenBank/DDBJ whole genome shotgun (WGS) entry which is preliminary data.</text>
</comment>
<keyword evidence="1" id="KW-0193">Cuticle</keyword>
<dbReference type="AlphaFoldDB" id="A0A8S1CUS5"/>
<evidence type="ECO:0000313" key="4">
    <source>
        <dbReference type="Proteomes" id="UP000494165"/>
    </source>
</evidence>
<name>A0A8S1CUS5_9INSE</name>
<dbReference type="OrthoDB" id="6510765at2759"/>
<evidence type="ECO:0000256" key="1">
    <source>
        <dbReference type="PROSITE-ProRule" id="PRU00497"/>
    </source>
</evidence>
<dbReference type="Pfam" id="PF00379">
    <property type="entry name" value="Chitin_bind_4"/>
    <property type="match status" value="1"/>
</dbReference>
<keyword evidence="4" id="KW-1185">Reference proteome</keyword>
<accession>A0A8S1CUS5</accession>
<evidence type="ECO:0000313" key="3">
    <source>
        <dbReference type="EMBL" id="CAB3371721.1"/>
    </source>
</evidence>
<dbReference type="InterPro" id="IPR000618">
    <property type="entry name" value="Insect_cuticle"/>
</dbReference>
<organism evidence="3 4">
    <name type="scientific">Cloeon dipterum</name>
    <dbReference type="NCBI Taxonomy" id="197152"/>
    <lineage>
        <taxon>Eukaryota</taxon>
        <taxon>Metazoa</taxon>
        <taxon>Ecdysozoa</taxon>
        <taxon>Arthropoda</taxon>
        <taxon>Hexapoda</taxon>
        <taxon>Insecta</taxon>
        <taxon>Pterygota</taxon>
        <taxon>Palaeoptera</taxon>
        <taxon>Ephemeroptera</taxon>
        <taxon>Pisciforma</taxon>
        <taxon>Baetidae</taxon>
        <taxon>Cloeon</taxon>
    </lineage>
</organism>
<proteinExistence type="predicted"/>
<evidence type="ECO:0000256" key="2">
    <source>
        <dbReference type="SAM" id="SignalP"/>
    </source>
</evidence>